<name>A0ABS2M7U4_9ACTN</name>
<evidence type="ECO:0000256" key="2">
    <source>
        <dbReference type="ARBA" id="ARBA00023163"/>
    </source>
</evidence>
<evidence type="ECO:0000313" key="4">
    <source>
        <dbReference type="Proteomes" id="UP000732378"/>
    </source>
</evidence>
<evidence type="ECO:0008006" key="5">
    <source>
        <dbReference type="Google" id="ProtNLM"/>
    </source>
</evidence>
<dbReference type="Proteomes" id="UP000732378">
    <property type="component" value="Unassembled WGS sequence"/>
</dbReference>
<proteinExistence type="predicted"/>
<dbReference type="InterPro" id="IPR041916">
    <property type="entry name" value="Anti_sigma_zinc_sf"/>
</dbReference>
<dbReference type="RefSeq" id="WP_193669081.1">
    <property type="nucleotide sequence ID" value="NZ_JACDTV010000007.1"/>
</dbReference>
<reference evidence="3 4" key="1">
    <citation type="submission" date="2021-01" db="EMBL/GenBank/DDBJ databases">
        <title>Sequencing the genomes of 1000 actinobacteria strains.</title>
        <authorList>
            <person name="Klenk H.-P."/>
        </authorList>
    </citation>
    <scope>NUCLEOTIDE SEQUENCE [LARGE SCALE GENOMIC DNA]</scope>
    <source>
        <strain evidence="3 4">DSM 18239</strain>
    </source>
</reference>
<evidence type="ECO:0000256" key="1">
    <source>
        <dbReference type="ARBA" id="ARBA00023015"/>
    </source>
</evidence>
<dbReference type="Gene3D" id="1.10.10.1320">
    <property type="entry name" value="Anti-sigma factor, zinc-finger domain"/>
    <property type="match status" value="1"/>
</dbReference>
<gene>
    <name evidence="3" type="ORF">JOE61_001079</name>
</gene>
<protein>
    <recommendedName>
        <fullName evidence="5">Zinc-finger domain-containing protein</fullName>
    </recommendedName>
</protein>
<evidence type="ECO:0000313" key="3">
    <source>
        <dbReference type="EMBL" id="MBM7507265.1"/>
    </source>
</evidence>
<organism evidence="3 4">
    <name type="scientific">Nocardioides salarius</name>
    <dbReference type="NCBI Taxonomy" id="374513"/>
    <lineage>
        <taxon>Bacteria</taxon>
        <taxon>Bacillati</taxon>
        <taxon>Actinomycetota</taxon>
        <taxon>Actinomycetes</taxon>
        <taxon>Propionibacteriales</taxon>
        <taxon>Nocardioidaceae</taxon>
        <taxon>Nocardioides</taxon>
    </lineage>
</organism>
<keyword evidence="4" id="KW-1185">Reference proteome</keyword>
<sequence length="150" mass="14831">MIGHLGTRASALLDGRVGADEADRLWEHVHGCHQCRDLVERLGAVKTRLGGLGAAPTAGAPDHLKGALKAGLTQGEGYLLLAEQPASPVRRAGTVAATVGGAAGVAVLGLLSLGAAPADAPTADRQVPVTSVTVPSYGPGVVPARGVAGP</sequence>
<dbReference type="EMBL" id="JAFBBZ010000001">
    <property type="protein sequence ID" value="MBM7507265.1"/>
    <property type="molecule type" value="Genomic_DNA"/>
</dbReference>
<accession>A0ABS2M7U4</accession>
<keyword evidence="2" id="KW-0804">Transcription</keyword>
<keyword evidence="1" id="KW-0805">Transcription regulation</keyword>
<comment type="caution">
    <text evidence="3">The sequence shown here is derived from an EMBL/GenBank/DDBJ whole genome shotgun (WGS) entry which is preliminary data.</text>
</comment>